<proteinExistence type="predicted"/>
<organism evidence="1 2">
    <name type="scientific">Trametes pubescens</name>
    <name type="common">White-rot fungus</name>
    <dbReference type="NCBI Taxonomy" id="154538"/>
    <lineage>
        <taxon>Eukaryota</taxon>
        <taxon>Fungi</taxon>
        <taxon>Dikarya</taxon>
        <taxon>Basidiomycota</taxon>
        <taxon>Agaricomycotina</taxon>
        <taxon>Agaricomycetes</taxon>
        <taxon>Polyporales</taxon>
        <taxon>Polyporaceae</taxon>
        <taxon>Trametes</taxon>
    </lineage>
</organism>
<dbReference type="AlphaFoldDB" id="A0A1M2V461"/>
<protein>
    <submittedName>
        <fullName evidence="1">Uncharacterized protein</fullName>
    </submittedName>
</protein>
<comment type="caution">
    <text evidence="1">The sequence shown here is derived from an EMBL/GenBank/DDBJ whole genome shotgun (WGS) entry which is preliminary data.</text>
</comment>
<reference evidence="1 2" key="1">
    <citation type="submission" date="2016-10" db="EMBL/GenBank/DDBJ databases">
        <title>Genome sequence of the basidiomycete white-rot fungus Trametes pubescens.</title>
        <authorList>
            <person name="Makela M.R."/>
            <person name="Granchi Z."/>
            <person name="Peng M."/>
            <person name="De Vries R.P."/>
            <person name="Grigoriev I."/>
            <person name="Riley R."/>
            <person name="Hilden K."/>
        </authorList>
    </citation>
    <scope>NUCLEOTIDE SEQUENCE [LARGE SCALE GENOMIC DNA]</scope>
    <source>
        <strain evidence="1 2">FBCC735</strain>
    </source>
</reference>
<name>A0A1M2V461_TRAPU</name>
<evidence type="ECO:0000313" key="1">
    <source>
        <dbReference type="EMBL" id="OJT02333.1"/>
    </source>
</evidence>
<gene>
    <name evidence="1" type="ORF">TRAPUB_7116</name>
</gene>
<dbReference type="Proteomes" id="UP000184267">
    <property type="component" value="Unassembled WGS sequence"/>
</dbReference>
<accession>A0A1M2V461</accession>
<sequence length="52" mass="5777">MYSTVHPPSPAAQTLSRPLDTSLAMGLYTANSQHRVKAHRLPTFVAWRRGLS</sequence>
<keyword evidence="2" id="KW-1185">Reference proteome</keyword>
<dbReference type="EMBL" id="MNAD01001674">
    <property type="protein sequence ID" value="OJT02333.1"/>
    <property type="molecule type" value="Genomic_DNA"/>
</dbReference>
<evidence type="ECO:0000313" key="2">
    <source>
        <dbReference type="Proteomes" id="UP000184267"/>
    </source>
</evidence>